<name>A0ABU3SUJ2_9ALTE</name>
<dbReference type="RefSeq" id="WP_316025338.1">
    <property type="nucleotide sequence ID" value="NZ_JAWDIO010000002.1"/>
</dbReference>
<dbReference type="PANTHER" id="PTHR43918">
    <property type="entry name" value="ACETYLCHOLINESTERASE"/>
    <property type="match status" value="1"/>
</dbReference>
<organism evidence="5 6">
    <name type="scientific">Paraglaciecola aquimarina</name>
    <dbReference type="NCBI Taxonomy" id="1235557"/>
    <lineage>
        <taxon>Bacteria</taxon>
        <taxon>Pseudomonadati</taxon>
        <taxon>Pseudomonadota</taxon>
        <taxon>Gammaproteobacteria</taxon>
        <taxon>Alteromonadales</taxon>
        <taxon>Alteromonadaceae</taxon>
        <taxon>Paraglaciecola</taxon>
    </lineage>
</organism>
<dbReference type="Proteomes" id="UP001247805">
    <property type="component" value="Unassembled WGS sequence"/>
</dbReference>
<dbReference type="PROSITE" id="PS00122">
    <property type="entry name" value="CARBOXYLESTERASE_B_1"/>
    <property type="match status" value="1"/>
</dbReference>
<evidence type="ECO:0000313" key="5">
    <source>
        <dbReference type="EMBL" id="MDU0353686.1"/>
    </source>
</evidence>
<gene>
    <name evidence="5" type="ORF">RS130_06870</name>
</gene>
<dbReference type="EC" id="3.1.1.-" evidence="3"/>
<evidence type="ECO:0000259" key="4">
    <source>
        <dbReference type="Pfam" id="PF00135"/>
    </source>
</evidence>
<protein>
    <recommendedName>
        <fullName evidence="3">Carboxylic ester hydrolase</fullName>
        <ecNumber evidence="3">3.1.1.-</ecNumber>
    </recommendedName>
</protein>
<evidence type="ECO:0000256" key="2">
    <source>
        <dbReference type="ARBA" id="ARBA00022801"/>
    </source>
</evidence>
<keyword evidence="2 3" id="KW-0378">Hydrolase</keyword>
<dbReference type="SUPFAM" id="SSF53474">
    <property type="entry name" value="alpha/beta-Hydrolases"/>
    <property type="match status" value="1"/>
</dbReference>
<proteinExistence type="inferred from homology"/>
<accession>A0ABU3SUJ2</accession>
<comment type="similarity">
    <text evidence="1 3">Belongs to the type-B carboxylesterase/lipase family.</text>
</comment>
<dbReference type="EMBL" id="JAWDIO010000002">
    <property type="protein sequence ID" value="MDU0353686.1"/>
    <property type="molecule type" value="Genomic_DNA"/>
</dbReference>
<evidence type="ECO:0000256" key="3">
    <source>
        <dbReference type="RuleBase" id="RU361235"/>
    </source>
</evidence>
<sequence>MMGLIHTSFLVLMSLLVFGCSQVEGHLQPNIVKVAEGTLQGTVDSTSGVRSFKGVPFAKAPVGELRWRPPQPATNWQGVKSAKQFGNRCMQRSLYSDMQFRDSGTSEDCLFLNVWTPAEQSNNLPVLVYFYGGGFAAGDGSEKRYDGANMATKGIVTVTVNYRLGVFGLLAHPQLSKASGYGGSGNYTFMDQAAALQWVKRNIHAFGGNPDKITIAGESAGSFSVSALMASPLSRDMISGAIGESGSLLAGRLTTLTTAENWGEKLVDALIEQEQLISNNSIAQLRQVPAKKLLTAVAKTQYGRFSATIDKYVIPKNIIQMYQQGEYAKVPLLAGNNSQEGSYRSILQNEEPTVDNYRKAVKRRYPRIYQHMLSLYPAESSEQVKDAAQAIASDEFISLSTWNWMNVVSKTNQNPNYYYHYDHVRPQMKAQYWTNKWPQGNARGATHSAEIEYALGNLDVNPLYHWRPEDYLVSKTIQQYFINFIKTGNPNSKGLVKWPPFEQNKQLVIGLKPYAQDNHHLHHRYTELNRLISIDID</sequence>
<evidence type="ECO:0000313" key="6">
    <source>
        <dbReference type="Proteomes" id="UP001247805"/>
    </source>
</evidence>
<dbReference type="InterPro" id="IPR019819">
    <property type="entry name" value="Carboxylesterase_B_CS"/>
</dbReference>
<dbReference type="PANTHER" id="PTHR43918:SF4">
    <property type="entry name" value="CARBOXYLIC ESTER HYDROLASE"/>
    <property type="match status" value="1"/>
</dbReference>
<dbReference type="PROSITE" id="PS00941">
    <property type="entry name" value="CARBOXYLESTERASE_B_2"/>
    <property type="match status" value="1"/>
</dbReference>
<dbReference type="InterPro" id="IPR002018">
    <property type="entry name" value="CarbesteraseB"/>
</dbReference>
<evidence type="ECO:0000256" key="1">
    <source>
        <dbReference type="ARBA" id="ARBA00005964"/>
    </source>
</evidence>
<feature type="domain" description="Carboxylesterase type B" evidence="4">
    <location>
        <begin position="29"/>
        <end position="516"/>
    </location>
</feature>
<dbReference type="Gene3D" id="3.40.50.1820">
    <property type="entry name" value="alpha/beta hydrolase"/>
    <property type="match status" value="1"/>
</dbReference>
<dbReference type="InterPro" id="IPR019826">
    <property type="entry name" value="Carboxylesterase_B_AS"/>
</dbReference>
<keyword evidence="6" id="KW-1185">Reference proteome</keyword>
<dbReference type="Pfam" id="PF00135">
    <property type="entry name" value="COesterase"/>
    <property type="match status" value="1"/>
</dbReference>
<comment type="caution">
    <text evidence="5">The sequence shown here is derived from an EMBL/GenBank/DDBJ whole genome shotgun (WGS) entry which is preliminary data.</text>
</comment>
<reference evidence="5 6" key="1">
    <citation type="submission" date="2023-10" db="EMBL/GenBank/DDBJ databases">
        <title>Glaciecola aquimarina strain GGW-M5 nov., isolated from a coastal seawater.</title>
        <authorList>
            <person name="Bayburt H."/>
            <person name="Kim J.M."/>
            <person name="Choi B.J."/>
            <person name="Jeon C.O."/>
        </authorList>
    </citation>
    <scope>NUCLEOTIDE SEQUENCE [LARGE SCALE GENOMIC DNA]</scope>
    <source>
        <strain evidence="5 6">KCTC 32108</strain>
    </source>
</reference>
<dbReference type="InterPro" id="IPR050654">
    <property type="entry name" value="AChE-related_enzymes"/>
</dbReference>
<dbReference type="InterPro" id="IPR029058">
    <property type="entry name" value="AB_hydrolase_fold"/>
</dbReference>